<dbReference type="PANTHER" id="PTHR42693">
    <property type="entry name" value="ARYLSULFATASE FAMILY MEMBER"/>
    <property type="match status" value="1"/>
</dbReference>
<feature type="domain" description="Sulfatase N-terminal" evidence="8">
    <location>
        <begin position="38"/>
        <end position="372"/>
    </location>
</feature>
<accession>A0A512C3C0</accession>
<keyword evidence="3" id="KW-0479">Metal-binding</keyword>
<keyword evidence="6" id="KW-0106">Calcium</keyword>
<evidence type="ECO:0000313" key="9">
    <source>
        <dbReference type="EMBL" id="GEO18537.1"/>
    </source>
</evidence>
<dbReference type="Gene3D" id="3.40.720.10">
    <property type="entry name" value="Alkaline Phosphatase, subunit A"/>
    <property type="match status" value="1"/>
</dbReference>
<protein>
    <submittedName>
        <fullName evidence="9">Sulfatase</fullName>
    </submittedName>
</protein>
<evidence type="ECO:0000256" key="1">
    <source>
        <dbReference type="ARBA" id="ARBA00001913"/>
    </source>
</evidence>
<reference evidence="9 10" key="1">
    <citation type="submission" date="2019-07" db="EMBL/GenBank/DDBJ databases">
        <title>Whole genome shotgun sequence of Microvirga aerophila NBRC 106136.</title>
        <authorList>
            <person name="Hosoyama A."/>
            <person name="Uohara A."/>
            <person name="Ohji S."/>
            <person name="Ichikawa N."/>
        </authorList>
    </citation>
    <scope>NUCLEOTIDE SEQUENCE [LARGE SCALE GENOMIC DNA]</scope>
    <source>
        <strain evidence="9 10">NBRC 106136</strain>
    </source>
</reference>
<dbReference type="CDD" id="cd16142">
    <property type="entry name" value="ARS_like"/>
    <property type="match status" value="1"/>
</dbReference>
<dbReference type="SUPFAM" id="SSF53649">
    <property type="entry name" value="Alkaline phosphatase-like"/>
    <property type="match status" value="1"/>
</dbReference>
<comment type="similarity">
    <text evidence="2">Belongs to the sulfatase family.</text>
</comment>
<evidence type="ECO:0000256" key="3">
    <source>
        <dbReference type="ARBA" id="ARBA00022723"/>
    </source>
</evidence>
<dbReference type="Proteomes" id="UP000321085">
    <property type="component" value="Unassembled WGS sequence"/>
</dbReference>
<name>A0A512C3C0_9HYPH</name>
<evidence type="ECO:0000256" key="4">
    <source>
        <dbReference type="ARBA" id="ARBA00022729"/>
    </source>
</evidence>
<gene>
    <name evidence="9" type="ORF">MAE02_62330</name>
</gene>
<feature type="signal peptide" evidence="7">
    <location>
        <begin position="1"/>
        <end position="23"/>
    </location>
</feature>
<dbReference type="InterPro" id="IPR050738">
    <property type="entry name" value="Sulfatase"/>
</dbReference>
<dbReference type="Pfam" id="PF00884">
    <property type="entry name" value="Sulfatase"/>
    <property type="match status" value="1"/>
</dbReference>
<feature type="chain" id="PRO_5021790338" evidence="7">
    <location>
        <begin position="24"/>
        <end position="503"/>
    </location>
</feature>
<evidence type="ECO:0000256" key="5">
    <source>
        <dbReference type="ARBA" id="ARBA00022801"/>
    </source>
</evidence>
<keyword evidence="10" id="KW-1185">Reference proteome</keyword>
<evidence type="ECO:0000256" key="6">
    <source>
        <dbReference type="ARBA" id="ARBA00022837"/>
    </source>
</evidence>
<dbReference type="Gene3D" id="3.30.1120.10">
    <property type="match status" value="1"/>
</dbReference>
<comment type="caution">
    <text evidence="9">The sequence shown here is derived from an EMBL/GenBank/DDBJ whole genome shotgun (WGS) entry which is preliminary data.</text>
</comment>
<dbReference type="PANTHER" id="PTHR42693:SF42">
    <property type="entry name" value="ARYLSULFATASE G"/>
    <property type="match status" value="1"/>
</dbReference>
<dbReference type="AlphaFoldDB" id="A0A512C3C0"/>
<evidence type="ECO:0000256" key="7">
    <source>
        <dbReference type="SAM" id="SignalP"/>
    </source>
</evidence>
<dbReference type="GO" id="GO:0046872">
    <property type="term" value="F:metal ion binding"/>
    <property type="evidence" value="ECO:0007669"/>
    <property type="project" value="UniProtKB-KW"/>
</dbReference>
<dbReference type="RefSeq" id="WP_246690543.1">
    <property type="nucleotide sequence ID" value="NZ_BJYU01000205.1"/>
</dbReference>
<comment type="cofactor">
    <cofactor evidence="1">
        <name>Ca(2+)</name>
        <dbReference type="ChEBI" id="CHEBI:29108"/>
    </cofactor>
</comment>
<keyword evidence="5" id="KW-0378">Hydrolase</keyword>
<keyword evidence="4 7" id="KW-0732">Signal</keyword>
<organism evidence="9 10">
    <name type="scientific">Microvirga aerophila</name>
    <dbReference type="NCBI Taxonomy" id="670291"/>
    <lineage>
        <taxon>Bacteria</taxon>
        <taxon>Pseudomonadati</taxon>
        <taxon>Pseudomonadota</taxon>
        <taxon>Alphaproteobacteria</taxon>
        <taxon>Hyphomicrobiales</taxon>
        <taxon>Methylobacteriaceae</taxon>
        <taxon>Microvirga</taxon>
    </lineage>
</organism>
<evidence type="ECO:0000256" key="2">
    <source>
        <dbReference type="ARBA" id="ARBA00008779"/>
    </source>
</evidence>
<evidence type="ECO:0000259" key="8">
    <source>
        <dbReference type="Pfam" id="PF00884"/>
    </source>
</evidence>
<dbReference type="EMBL" id="BJYU01000205">
    <property type="protein sequence ID" value="GEO18537.1"/>
    <property type="molecule type" value="Genomic_DNA"/>
</dbReference>
<evidence type="ECO:0000313" key="10">
    <source>
        <dbReference type="Proteomes" id="UP000321085"/>
    </source>
</evidence>
<dbReference type="InterPro" id="IPR017850">
    <property type="entry name" value="Alkaline_phosphatase_core_sf"/>
</dbReference>
<dbReference type="GO" id="GO:0004065">
    <property type="term" value="F:arylsulfatase activity"/>
    <property type="evidence" value="ECO:0007669"/>
    <property type="project" value="TreeGrafter"/>
</dbReference>
<dbReference type="InterPro" id="IPR000917">
    <property type="entry name" value="Sulfatase_N"/>
</dbReference>
<proteinExistence type="inferred from homology"/>
<sequence>MQQSPQSSHCVMGALAIGLSLMAQPLVVATAQAQQPKPNILFILADNLGYGDLGVYGGGELRGAPTPRIDRLAAEGLRLTQFLVEPGCTPSRAAFMTGRYSIRSGLSLVAVEGTAIALPAQEVTMAEMLRDAGYATAIFGKWHLGSEPHSQPQNQGFDEFYGIPPAATWDAFLKVPQGRQTKSLDIPLDEGPQIVEARTGEPLRAVKPYTAEVRREIDWELVDRGTEFMKRQKAAGKPFFLYLPISRTHFPNLPSKRFEAQSRIGQFGDSLVEGDAIVGTMLDKLKELSLESDTIVVFASDNGPQGSVAREFGGDMPDMGSPGPYRGELGDVSEGSIRTAAIIRWPGHIPARASQAMVSIMDFFPTFARLAGGKVPDDRPIDGVDQTDLLLGTSATGRREHLLTFVGPDLLAVRWKQFRAYFADVAPGRSGWGGANVLAGTGGSAAQMNGYPKVFNIESDPREEYNIGAMYEWVIGPVLKSVGEYKGSLAKHPNPPAANMTRF</sequence>